<dbReference type="Pfam" id="PF00072">
    <property type="entry name" value="Response_reg"/>
    <property type="match status" value="1"/>
</dbReference>
<dbReference type="RefSeq" id="WP_150042728.1">
    <property type="nucleotide sequence ID" value="NZ_OW485601.1"/>
</dbReference>
<dbReference type="PROSITE" id="PS51755">
    <property type="entry name" value="OMPR_PHOB"/>
    <property type="match status" value="1"/>
</dbReference>
<evidence type="ECO:0000256" key="8">
    <source>
        <dbReference type="SAM" id="MobiDB-lite"/>
    </source>
</evidence>
<evidence type="ECO:0000313" key="11">
    <source>
        <dbReference type="EMBL" id="KAA5610226.1"/>
    </source>
</evidence>
<dbReference type="GO" id="GO:0006355">
    <property type="term" value="P:regulation of DNA-templated transcription"/>
    <property type="evidence" value="ECO:0007669"/>
    <property type="project" value="InterPro"/>
</dbReference>
<keyword evidence="3" id="KW-0805">Transcription regulation</keyword>
<protein>
    <submittedName>
        <fullName evidence="11">Response regulator transcription factor</fullName>
    </submittedName>
</protein>
<dbReference type="Gene3D" id="3.40.50.2300">
    <property type="match status" value="1"/>
</dbReference>
<keyword evidence="5" id="KW-0804">Transcription</keyword>
<evidence type="ECO:0000259" key="9">
    <source>
        <dbReference type="PROSITE" id="PS50110"/>
    </source>
</evidence>
<dbReference type="PROSITE" id="PS50110">
    <property type="entry name" value="RESPONSE_REGULATORY"/>
    <property type="match status" value="1"/>
</dbReference>
<evidence type="ECO:0000256" key="2">
    <source>
        <dbReference type="ARBA" id="ARBA00023012"/>
    </source>
</evidence>
<keyword evidence="1 6" id="KW-0597">Phosphoprotein</keyword>
<dbReference type="SUPFAM" id="SSF52172">
    <property type="entry name" value="CheY-like"/>
    <property type="match status" value="1"/>
</dbReference>
<dbReference type="EMBL" id="VWPK01000036">
    <property type="protein sequence ID" value="KAA5610226.1"/>
    <property type="molecule type" value="Genomic_DNA"/>
</dbReference>
<evidence type="ECO:0000256" key="3">
    <source>
        <dbReference type="ARBA" id="ARBA00023015"/>
    </source>
</evidence>
<organism evidence="11 12">
    <name type="scientific">Rhodovastum atsumiense</name>
    <dbReference type="NCBI Taxonomy" id="504468"/>
    <lineage>
        <taxon>Bacteria</taxon>
        <taxon>Pseudomonadati</taxon>
        <taxon>Pseudomonadota</taxon>
        <taxon>Alphaproteobacteria</taxon>
        <taxon>Acetobacterales</taxon>
        <taxon>Acetobacteraceae</taxon>
        <taxon>Rhodovastum</taxon>
    </lineage>
</organism>
<feature type="DNA-binding region" description="OmpR/PhoB-type" evidence="7">
    <location>
        <begin position="124"/>
        <end position="222"/>
    </location>
</feature>
<keyword evidence="2" id="KW-0902">Two-component regulatory system</keyword>
<evidence type="ECO:0000256" key="4">
    <source>
        <dbReference type="ARBA" id="ARBA00023125"/>
    </source>
</evidence>
<reference evidence="11 12" key="1">
    <citation type="submission" date="2019-09" db="EMBL/GenBank/DDBJ databases">
        <title>Genome sequence of Rhodovastum atsumiense, a diverse member of the Acetobacteraceae family of non-sulfur purple photosynthetic bacteria.</title>
        <authorList>
            <person name="Meyer T."/>
            <person name="Kyndt J."/>
        </authorList>
    </citation>
    <scope>NUCLEOTIDE SEQUENCE [LARGE SCALE GENOMIC DNA]</scope>
    <source>
        <strain evidence="11 12">DSM 21279</strain>
    </source>
</reference>
<dbReference type="InterPro" id="IPR011006">
    <property type="entry name" value="CheY-like_superfamily"/>
</dbReference>
<evidence type="ECO:0000256" key="1">
    <source>
        <dbReference type="ARBA" id="ARBA00022553"/>
    </source>
</evidence>
<dbReference type="AlphaFoldDB" id="A0A5M6IPR7"/>
<evidence type="ECO:0000256" key="7">
    <source>
        <dbReference type="PROSITE-ProRule" id="PRU01091"/>
    </source>
</evidence>
<dbReference type="OrthoDB" id="9802426at2"/>
<dbReference type="InterPro" id="IPR036388">
    <property type="entry name" value="WH-like_DNA-bd_sf"/>
</dbReference>
<dbReference type="SMART" id="SM00448">
    <property type="entry name" value="REC"/>
    <property type="match status" value="1"/>
</dbReference>
<dbReference type="PANTHER" id="PTHR48111:SF22">
    <property type="entry name" value="REGULATOR OF RPOS"/>
    <property type="match status" value="1"/>
</dbReference>
<evidence type="ECO:0000313" key="12">
    <source>
        <dbReference type="Proteomes" id="UP000325255"/>
    </source>
</evidence>
<dbReference type="Gene3D" id="1.10.10.10">
    <property type="entry name" value="Winged helix-like DNA-binding domain superfamily/Winged helix DNA-binding domain"/>
    <property type="match status" value="1"/>
</dbReference>
<feature type="domain" description="Response regulatory" evidence="9">
    <location>
        <begin position="2"/>
        <end position="116"/>
    </location>
</feature>
<proteinExistence type="predicted"/>
<dbReference type="GO" id="GO:0005829">
    <property type="term" value="C:cytosol"/>
    <property type="evidence" value="ECO:0007669"/>
    <property type="project" value="TreeGrafter"/>
</dbReference>
<dbReference type="Pfam" id="PF00486">
    <property type="entry name" value="Trans_reg_C"/>
    <property type="match status" value="1"/>
</dbReference>
<dbReference type="InterPro" id="IPR001867">
    <property type="entry name" value="OmpR/PhoB-type_DNA-bd"/>
</dbReference>
<keyword evidence="4 7" id="KW-0238">DNA-binding</keyword>
<dbReference type="NCBIfam" id="NF045991">
    <property type="entry name" value="RespRegCtrARhodob"/>
    <property type="match status" value="1"/>
</dbReference>
<accession>A0A5M6IPR7</accession>
<evidence type="ECO:0000259" key="10">
    <source>
        <dbReference type="PROSITE" id="PS51755"/>
    </source>
</evidence>
<dbReference type="InterPro" id="IPR039420">
    <property type="entry name" value="WalR-like"/>
</dbReference>
<dbReference type="Proteomes" id="UP000325255">
    <property type="component" value="Unassembled WGS sequence"/>
</dbReference>
<dbReference type="GO" id="GO:0000156">
    <property type="term" value="F:phosphorelay response regulator activity"/>
    <property type="evidence" value="ECO:0007669"/>
    <property type="project" value="TreeGrafter"/>
</dbReference>
<dbReference type="InterPro" id="IPR001789">
    <property type="entry name" value="Sig_transdc_resp-reg_receiver"/>
</dbReference>
<dbReference type="FunFam" id="1.10.10.10:FF:000052">
    <property type="entry name" value="Cell cycle response regulator"/>
    <property type="match status" value="1"/>
</dbReference>
<dbReference type="GO" id="GO:0032993">
    <property type="term" value="C:protein-DNA complex"/>
    <property type="evidence" value="ECO:0007669"/>
    <property type="project" value="TreeGrafter"/>
</dbReference>
<dbReference type="CDD" id="cd00383">
    <property type="entry name" value="trans_reg_C"/>
    <property type="match status" value="1"/>
</dbReference>
<evidence type="ECO:0000256" key="5">
    <source>
        <dbReference type="ARBA" id="ARBA00023163"/>
    </source>
</evidence>
<gene>
    <name evidence="11" type="ORF">F1189_20445</name>
</gene>
<feature type="compositionally biased region" description="Low complexity" evidence="8">
    <location>
        <begin position="267"/>
        <end position="278"/>
    </location>
</feature>
<feature type="domain" description="OmpR/PhoB-type" evidence="10">
    <location>
        <begin position="124"/>
        <end position="222"/>
    </location>
</feature>
<keyword evidence="12" id="KW-1185">Reference proteome</keyword>
<name>A0A5M6IPR7_9PROT</name>
<feature type="modified residue" description="4-aspartylphosphate" evidence="6">
    <location>
        <position position="51"/>
    </location>
</feature>
<dbReference type="GO" id="GO:0000976">
    <property type="term" value="F:transcription cis-regulatory region binding"/>
    <property type="evidence" value="ECO:0007669"/>
    <property type="project" value="TreeGrafter"/>
</dbReference>
<feature type="region of interest" description="Disordered" evidence="8">
    <location>
        <begin position="229"/>
        <end position="278"/>
    </location>
</feature>
<sequence length="278" mass="30223">MRVLLVEDDITTARGLSLMLRSGGAVVDHADTGEEGLELARHYDYDILVLDLMLPDMEGYEVVRRLRAARVDVPVLILSGLTRPQAKVKGLALGADDFLTKPFDQGELIARVQAIVRRSKGFSQPSLQLGNLQLNLDSREVRVGGLPVHLTGKEYAILELMVLRKGMVLTKEAFLNHLYGGMDEPEMKIIDVFICKLRKKLALAGADNLIGTVWGRGYMIREPSPLETALTPAPLPPTRLSAPLPHAPSPHAPVQRSQMADAPAPYAASGRQAALSAA</sequence>
<comment type="caution">
    <text evidence="11">The sequence shown here is derived from an EMBL/GenBank/DDBJ whole genome shotgun (WGS) entry which is preliminary data.</text>
</comment>
<feature type="compositionally biased region" description="Low complexity" evidence="8">
    <location>
        <begin position="229"/>
        <end position="244"/>
    </location>
</feature>
<evidence type="ECO:0000256" key="6">
    <source>
        <dbReference type="PROSITE-ProRule" id="PRU00169"/>
    </source>
</evidence>
<dbReference type="SMART" id="SM00862">
    <property type="entry name" value="Trans_reg_C"/>
    <property type="match status" value="1"/>
</dbReference>
<dbReference type="PANTHER" id="PTHR48111">
    <property type="entry name" value="REGULATOR OF RPOS"/>
    <property type="match status" value="1"/>
</dbReference>